<evidence type="ECO:0000256" key="1">
    <source>
        <dbReference type="ARBA" id="ARBA00004123"/>
    </source>
</evidence>
<evidence type="ECO:0000256" key="9">
    <source>
        <dbReference type="SAM" id="MobiDB-lite"/>
    </source>
</evidence>
<sequence length="364" mass="41022">MLLQVKLLPWAPDTVLECRAARDTGRKCARIYQATAAALKHFEATYLPSLDMRLEENCFAASHFYVVPILEEENGKLCPLDDKDSQSKHCSIQEVKKDNKERLSPLDDQDSQSKSSSNQAIMKDTLHAVSSSIKEELEDCPLEHEDEDCEIKRSLNIITVLVDTTPGASSNIKEEEEACPIEHDNDDCEIKRSLNIVTVVADLKTTVAPNIKEEQEDCSVDGQDSETKGSTSHPVAQQLETGKMNEKDSYTCSECKMNFTHKSTLKQHQQIHKKQRLFPCTECEKSFFKKADLVGHRRIHEDKLDLQINLMKIMATHIASTNAKLDKLTHWSSTVQIPTYQFQQDASKCGPITDKLSTLPATPF</sequence>
<protein>
    <recommendedName>
        <fullName evidence="10">C2H2-type domain-containing protein</fullName>
    </recommendedName>
</protein>
<gene>
    <name evidence="11" type="ORF">NDU88_007735</name>
</gene>
<dbReference type="InterPro" id="IPR013087">
    <property type="entry name" value="Znf_C2H2_type"/>
</dbReference>
<keyword evidence="7" id="KW-0539">Nucleus</keyword>
<evidence type="ECO:0000256" key="8">
    <source>
        <dbReference type="PROSITE-ProRule" id="PRU00042"/>
    </source>
</evidence>
<dbReference type="Gene3D" id="3.30.160.60">
    <property type="entry name" value="Classic Zinc Finger"/>
    <property type="match status" value="2"/>
</dbReference>
<comment type="subcellular location">
    <subcellularLocation>
        <location evidence="1">Nucleus</location>
    </subcellularLocation>
</comment>
<dbReference type="FunFam" id="3.30.160.60:FF:000446">
    <property type="entry name" value="Zinc finger protein"/>
    <property type="match status" value="2"/>
</dbReference>
<dbReference type="GO" id="GO:0000978">
    <property type="term" value="F:RNA polymerase II cis-regulatory region sequence-specific DNA binding"/>
    <property type="evidence" value="ECO:0007669"/>
    <property type="project" value="TreeGrafter"/>
</dbReference>
<organism evidence="11 12">
    <name type="scientific">Pleurodeles waltl</name>
    <name type="common">Iberian ribbed newt</name>
    <dbReference type="NCBI Taxonomy" id="8319"/>
    <lineage>
        <taxon>Eukaryota</taxon>
        <taxon>Metazoa</taxon>
        <taxon>Chordata</taxon>
        <taxon>Craniata</taxon>
        <taxon>Vertebrata</taxon>
        <taxon>Euteleostomi</taxon>
        <taxon>Amphibia</taxon>
        <taxon>Batrachia</taxon>
        <taxon>Caudata</taxon>
        <taxon>Salamandroidea</taxon>
        <taxon>Salamandridae</taxon>
        <taxon>Pleurodelinae</taxon>
        <taxon>Pleurodeles</taxon>
    </lineage>
</organism>
<keyword evidence="4 8" id="KW-0863">Zinc-finger</keyword>
<accession>A0AAV7STB8</accession>
<dbReference type="PROSITE" id="PS50157">
    <property type="entry name" value="ZINC_FINGER_C2H2_2"/>
    <property type="match status" value="2"/>
</dbReference>
<feature type="domain" description="C2H2-type" evidence="10">
    <location>
        <begin position="278"/>
        <end position="305"/>
    </location>
</feature>
<evidence type="ECO:0000313" key="11">
    <source>
        <dbReference type="EMBL" id="KAJ1167343.1"/>
    </source>
</evidence>
<evidence type="ECO:0000313" key="12">
    <source>
        <dbReference type="Proteomes" id="UP001066276"/>
    </source>
</evidence>
<dbReference type="GO" id="GO:0000981">
    <property type="term" value="F:DNA-binding transcription factor activity, RNA polymerase II-specific"/>
    <property type="evidence" value="ECO:0007669"/>
    <property type="project" value="TreeGrafter"/>
</dbReference>
<name>A0AAV7STB8_PLEWA</name>
<feature type="region of interest" description="Disordered" evidence="9">
    <location>
        <begin position="214"/>
        <end position="235"/>
    </location>
</feature>
<keyword evidence="5" id="KW-0862">Zinc</keyword>
<evidence type="ECO:0000256" key="7">
    <source>
        <dbReference type="ARBA" id="ARBA00023242"/>
    </source>
</evidence>
<evidence type="ECO:0000256" key="6">
    <source>
        <dbReference type="ARBA" id="ARBA00023125"/>
    </source>
</evidence>
<proteinExistence type="predicted"/>
<dbReference type="AlphaFoldDB" id="A0AAV7STB8"/>
<dbReference type="EMBL" id="JANPWB010000008">
    <property type="protein sequence ID" value="KAJ1167343.1"/>
    <property type="molecule type" value="Genomic_DNA"/>
</dbReference>
<evidence type="ECO:0000259" key="10">
    <source>
        <dbReference type="PROSITE" id="PS50157"/>
    </source>
</evidence>
<evidence type="ECO:0000256" key="4">
    <source>
        <dbReference type="ARBA" id="ARBA00022771"/>
    </source>
</evidence>
<feature type="region of interest" description="Disordered" evidence="9">
    <location>
        <begin position="82"/>
        <end position="121"/>
    </location>
</feature>
<dbReference type="GO" id="GO:0008270">
    <property type="term" value="F:zinc ion binding"/>
    <property type="evidence" value="ECO:0007669"/>
    <property type="project" value="UniProtKB-KW"/>
</dbReference>
<comment type="caution">
    <text evidence="11">The sequence shown here is derived from an EMBL/GenBank/DDBJ whole genome shotgun (WGS) entry which is preliminary data.</text>
</comment>
<dbReference type="PANTHER" id="PTHR23226:SF416">
    <property type="entry name" value="FI01424P"/>
    <property type="match status" value="1"/>
</dbReference>
<dbReference type="Pfam" id="PF00096">
    <property type="entry name" value="zf-C2H2"/>
    <property type="match status" value="2"/>
</dbReference>
<evidence type="ECO:0000256" key="3">
    <source>
        <dbReference type="ARBA" id="ARBA00022737"/>
    </source>
</evidence>
<keyword evidence="12" id="KW-1185">Reference proteome</keyword>
<dbReference type="SUPFAM" id="SSF57667">
    <property type="entry name" value="beta-beta-alpha zinc fingers"/>
    <property type="match status" value="1"/>
</dbReference>
<keyword evidence="2" id="KW-0479">Metal-binding</keyword>
<keyword evidence="6" id="KW-0238">DNA-binding</keyword>
<evidence type="ECO:0000256" key="5">
    <source>
        <dbReference type="ARBA" id="ARBA00022833"/>
    </source>
</evidence>
<dbReference type="PROSITE" id="PS00028">
    <property type="entry name" value="ZINC_FINGER_C2H2_1"/>
    <property type="match status" value="2"/>
</dbReference>
<reference evidence="11" key="1">
    <citation type="journal article" date="2022" name="bioRxiv">
        <title>Sequencing and chromosome-scale assembly of the giantPleurodeles waltlgenome.</title>
        <authorList>
            <person name="Brown T."/>
            <person name="Elewa A."/>
            <person name="Iarovenko S."/>
            <person name="Subramanian E."/>
            <person name="Araus A.J."/>
            <person name="Petzold A."/>
            <person name="Susuki M."/>
            <person name="Suzuki K.-i.T."/>
            <person name="Hayashi T."/>
            <person name="Toyoda A."/>
            <person name="Oliveira C."/>
            <person name="Osipova E."/>
            <person name="Leigh N.D."/>
            <person name="Simon A."/>
            <person name="Yun M.H."/>
        </authorList>
    </citation>
    <scope>NUCLEOTIDE SEQUENCE</scope>
    <source>
        <strain evidence="11">20211129_DDA</strain>
        <tissue evidence="11">Liver</tissue>
    </source>
</reference>
<feature type="compositionally biased region" description="Basic and acidic residues" evidence="9">
    <location>
        <begin position="94"/>
        <end position="105"/>
    </location>
</feature>
<keyword evidence="3" id="KW-0677">Repeat</keyword>
<dbReference type="SMART" id="SM00355">
    <property type="entry name" value="ZnF_C2H2"/>
    <property type="match status" value="2"/>
</dbReference>
<feature type="domain" description="C2H2-type" evidence="10">
    <location>
        <begin position="250"/>
        <end position="277"/>
    </location>
</feature>
<dbReference type="GO" id="GO:0005634">
    <property type="term" value="C:nucleus"/>
    <property type="evidence" value="ECO:0007669"/>
    <property type="project" value="UniProtKB-SubCell"/>
</dbReference>
<dbReference type="Proteomes" id="UP001066276">
    <property type="component" value="Chromosome 4_2"/>
</dbReference>
<dbReference type="InterPro" id="IPR036236">
    <property type="entry name" value="Znf_C2H2_sf"/>
</dbReference>
<evidence type="ECO:0000256" key="2">
    <source>
        <dbReference type="ARBA" id="ARBA00022723"/>
    </source>
</evidence>
<dbReference type="PANTHER" id="PTHR23226">
    <property type="entry name" value="ZINC FINGER AND SCAN DOMAIN-CONTAINING"/>
    <property type="match status" value="1"/>
</dbReference>